<evidence type="ECO:0000313" key="2">
    <source>
        <dbReference type="EMBL" id="MCP2360035.1"/>
    </source>
</evidence>
<dbReference type="EMBL" id="JAMZEB010000002">
    <property type="protein sequence ID" value="MCP2360035.1"/>
    <property type="molecule type" value="Genomic_DNA"/>
</dbReference>
<dbReference type="Pfam" id="PF13577">
    <property type="entry name" value="SnoaL_4"/>
    <property type="match status" value="1"/>
</dbReference>
<sequence length="144" mass="15870">MTPADATAWSLARLNHAFFHHYDRHAYDALLDLFTPDARYEVHGRSLRGHAEIRDVLNARSGPELTIRHLVTSQHFHTITDTTAQATICVIAYAGPAPTGEGPAHYPAENAGHIVELTDHYQAENGRWKIAHRTATAILSPASS</sequence>
<accession>A0A9X2GLQ5</accession>
<dbReference type="SUPFAM" id="SSF54427">
    <property type="entry name" value="NTF2-like"/>
    <property type="match status" value="1"/>
</dbReference>
<dbReference type="GO" id="GO:0016853">
    <property type="term" value="F:isomerase activity"/>
    <property type="evidence" value="ECO:0007669"/>
    <property type="project" value="UniProtKB-KW"/>
</dbReference>
<dbReference type="InterPro" id="IPR037401">
    <property type="entry name" value="SnoaL-like"/>
</dbReference>
<dbReference type="AlphaFoldDB" id="A0A9X2GLQ5"/>
<feature type="domain" description="SnoaL-like" evidence="1">
    <location>
        <begin position="11"/>
        <end position="134"/>
    </location>
</feature>
<keyword evidence="3" id="KW-1185">Reference proteome</keyword>
<reference evidence="2" key="1">
    <citation type="submission" date="2022-06" db="EMBL/GenBank/DDBJ databases">
        <title>Sequencing the genomes of 1000 actinobacteria strains.</title>
        <authorList>
            <person name="Klenk H.-P."/>
        </authorList>
    </citation>
    <scope>NUCLEOTIDE SEQUENCE</scope>
    <source>
        <strain evidence="2">DSM 46694</strain>
    </source>
</reference>
<comment type="caution">
    <text evidence="2">The sequence shown here is derived from an EMBL/GenBank/DDBJ whole genome shotgun (WGS) entry which is preliminary data.</text>
</comment>
<proteinExistence type="predicted"/>
<evidence type="ECO:0000313" key="3">
    <source>
        <dbReference type="Proteomes" id="UP001139648"/>
    </source>
</evidence>
<keyword evidence="2" id="KW-0413">Isomerase</keyword>
<dbReference type="InterPro" id="IPR032710">
    <property type="entry name" value="NTF2-like_dom_sf"/>
</dbReference>
<dbReference type="RefSeq" id="WP_253747586.1">
    <property type="nucleotide sequence ID" value="NZ_BAABKA010000066.1"/>
</dbReference>
<evidence type="ECO:0000259" key="1">
    <source>
        <dbReference type="Pfam" id="PF13577"/>
    </source>
</evidence>
<name>A0A9X2GLQ5_9ACTN</name>
<protein>
    <submittedName>
        <fullName evidence="2">Ketosteroid isomerase-like protein</fullName>
    </submittedName>
</protein>
<dbReference type="Proteomes" id="UP001139648">
    <property type="component" value="Unassembled WGS sequence"/>
</dbReference>
<gene>
    <name evidence="2" type="ORF">HD597_007055</name>
</gene>
<dbReference type="CDD" id="cd00531">
    <property type="entry name" value="NTF2_like"/>
    <property type="match status" value="1"/>
</dbReference>
<organism evidence="2 3">
    <name type="scientific">Nonomuraea thailandensis</name>
    <dbReference type="NCBI Taxonomy" id="1188745"/>
    <lineage>
        <taxon>Bacteria</taxon>
        <taxon>Bacillati</taxon>
        <taxon>Actinomycetota</taxon>
        <taxon>Actinomycetes</taxon>
        <taxon>Streptosporangiales</taxon>
        <taxon>Streptosporangiaceae</taxon>
        <taxon>Nonomuraea</taxon>
    </lineage>
</organism>
<dbReference type="Gene3D" id="3.10.450.50">
    <property type="match status" value="1"/>
</dbReference>